<name>A0A4U8TBK1_9HELI</name>
<keyword evidence="3" id="KW-1185">Reference proteome</keyword>
<feature type="transmembrane region" description="Helical" evidence="1">
    <location>
        <begin position="29"/>
        <end position="49"/>
    </location>
</feature>
<gene>
    <name evidence="2" type="ORF">LS71_005830</name>
</gene>
<evidence type="ECO:0000313" key="2">
    <source>
        <dbReference type="EMBL" id="TLD96578.1"/>
    </source>
</evidence>
<keyword evidence="1" id="KW-1133">Transmembrane helix</keyword>
<evidence type="ECO:0000256" key="1">
    <source>
        <dbReference type="SAM" id="Phobius"/>
    </source>
</evidence>
<dbReference type="OrthoDB" id="5318221at2"/>
<proteinExistence type="predicted"/>
<sequence length="620" mass="68925">MKQLVPSILFVASIICILCVGFYPQMCVLFYPAFCGLALALFIQTYSILRVKKQATIKAYYKPDSILHRYFAHFTLVRFVSFFVALVGSVTLFFMLIFPSGSEIFLLCLLVPISIYGFRVINFICKANISGDFASVLALKYTAIVCALVACLIEIIFANSAQGAPIMDTQTHYQNLLQSYHIAQMPCQIWQEIFAFILLKKAILDMLYANVADTYLHIGLEILFACGHFASFVSFCLLCVGSERGIYKYFALKKPKREAKENQIIESTQDLPAHTRSFRQFFTMLFFLISLYIAFNISIHLQSLAKSTSALPPLLSSQILEKNAPYITLSIQGAQGFINSSDVPALTHKLQSNVADFQSQLDSAVQGSVDEYFVKEEVIINEYSKWYFSVYGEYTRLFYAAIGKGEEIAQEQFIFLLKTYTPYDLEAHLNDIYDKALANLKPHLQQSFNFFITYKKPNNAQFTQNLSFSEINHKLDLLSPRATDGIAAIFSASVAGSMILKSSAKMLGKSTAKVVGKTAVKKGISTTAGAGGAILCGALAPLCAIGFFVASDYAINSVDEVLNEDAFKAQMREGFTQWKIQLKNSLVSYNAQLSKQILQTIPLESSPTSSSSQADSIHAN</sequence>
<comment type="caution">
    <text evidence="2">The sequence shown here is derived from an EMBL/GenBank/DDBJ whole genome shotgun (WGS) entry which is preliminary data.</text>
</comment>
<evidence type="ECO:0000313" key="3">
    <source>
        <dbReference type="Proteomes" id="UP000029733"/>
    </source>
</evidence>
<dbReference type="EMBL" id="JRPR02000003">
    <property type="protein sequence ID" value="TLD96578.1"/>
    <property type="molecule type" value="Genomic_DNA"/>
</dbReference>
<protein>
    <submittedName>
        <fullName evidence="2">Uncharacterized protein</fullName>
    </submittedName>
</protein>
<dbReference type="RefSeq" id="WP_052057843.1">
    <property type="nucleotide sequence ID" value="NZ_JRPR02000003.1"/>
</dbReference>
<feature type="transmembrane region" description="Helical" evidence="1">
    <location>
        <begin position="137"/>
        <end position="158"/>
    </location>
</feature>
<keyword evidence="1" id="KW-0472">Membrane</keyword>
<dbReference type="Proteomes" id="UP000029733">
    <property type="component" value="Unassembled WGS sequence"/>
</dbReference>
<accession>A0A4U8TBK1</accession>
<feature type="transmembrane region" description="Helical" evidence="1">
    <location>
        <begin position="7"/>
        <end position="23"/>
    </location>
</feature>
<feature type="transmembrane region" description="Helical" evidence="1">
    <location>
        <begin position="104"/>
        <end position="125"/>
    </location>
</feature>
<organism evidence="2 3">
    <name type="scientific">Helicobacter jaachi</name>
    <dbReference type="NCBI Taxonomy" id="1677920"/>
    <lineage>
        <taxon>Bacteria</taxon>
        <taxon>Pseudomonadati</taxon>
        <taxon>Campylobacterota</taxon>
        <taxon>Epsilonproteobacteria</taxon>
        <taxon>Campylobacterales</taxon>
        <taxon>Helicobacteraceae</taxon>
        <taxon>Helicobacter</taxon>
    </lineage>
</organism>
<feature type="transmembrane region" description="Helical" evidence="1">
    <location>
        <begin position="70"/>
        <end position="98"/>
    </location>
</feature>
<dbReference type="AlphaFoldDB" id="A0A4U8TBK1"/>
<feature type="transmembrane region" description="Helical" evidence="1">
    <location>
        <begin position="215"/>
        <end position="240"/>
    </location>
</feature>
<feature type="transmembrane region" description="Helical" evidence="1">
    <location>
        <begin position="281"/>
        <end position="301"/>
    </location>
</feature>
<reference evidence="2 3" key="1">
    <citation type="journal article" date="2014" name="Genome Announc.">
        <title>Draft genome sequences of eight enterohepatic helicobacter species isolated from both laboratory and wild rodents.</title>
        <authorList>
            <person name="Sheh A."/>
            <person name="Shen Z."/>
            <person name="Fox J.G."/>
        </authorList>
    </citation>
    <scope>NUCLEOTIDE SEQUENCE [LARGE SCALE GENOMIC DNA]</scope>
    <source>
        <strain evidence="2 3">MIT 09-6949</strain>
    </source>
</reference>
<keyword evidence="1" id="KW-0812">Transmembrane</keyword>